<keyword evidence="4" id="KW-0677">Repeat</keyword>
<dbReference type="Proteomes" id="UP000054408">
    <property type="component" value="Unassembled WGS sequence"/>
</dbReference>
<organism evidence="11 12">
    <name type="scientific">Thecamonas trahens ATCC 50062</name>
    <dbReference type="NCBI Taxonomy" id="461836"/>
    <lineage>
        <taxon>Eukaryota</taxon>
        <taxon>Apusozoa</taxon>
        <taxon>Apusomonadida</taxon>
        <taxon>Apusomonadidae</taxon>
        <taxon>Thecamonas</taxon>
    </lineage>
</organism>
<dbReference type="Gene3D" id="4.10.1000.40">
    <property type="match status" value="2"/>
</dbReference>
<dbReference type="PANTHER" id="PTHR14738">
    <property type="entry name" value="ZINC FINGER CCCH DOMAIN-CONTAINING PROTEIN 14"/>
    <property type="match status" value="1"/>
</dbReference>
<evidence type="ECO:0000256" key="3">
    <source>
        <dbReference type="ARBA" id="ARBA00022723"/>
    </source>
</evidence>
<name>A0A0L0DD59_THETB</name>
<evidence type="ECO:0000256" key="5">
    <source>
        <dbReference type="ARBA" id="ARBA00022771"/>
    </source>
</evidence>
<evidence type="ECO:0000313" key="12">
    <source>
        <dbReference type="Proteomes" id="UP000054408"/>
    </source>
</evidence>
<evidence type="ECO:0000256" key="8">
    <source>
        <dbReference type="PROSITE-ProRule" id="PRU00723"/>
    </source>
</evidence>
<dbReference type="SMART" id="SM00356">
    <property type="entry name" value="ZnF_C3H1"/>
    <property type="match status" value="3"/>
</dbReference>
<dbReference type="GO" id="GO:0043488">
    <property type="term" value="P:regulation of mRNA stability"/>
    <property type="evidence" value="ECO:0007669"/>
    <property type="project" value="InterPro"/>
</dbReference>
<sequence length="682" mass="74762">MSATGSGSGSGSARGRQRTYAEAASGSRARCKYWPACTRGDACAFVHPSEPCEHKTRDSCPDGQYCSKVHTGEAGYGTVSKPRCRYWPQCNRGAACPFPHPRSRCRNGTEDACPFGSQCRFLHDGEPGYDDDGSGQSASGAVNLDLVHELLAAFEARAAGDVAERPTAEVVAVVPTLRVAGDDGSVSDSDGGGSGWDEGEEARVMRVASFNVLWMNDLFSRVPESSSGEYTFLAHNVKRGIVDVHQFCCTLAAMIIKMGADVLCLLEGPDHVSKMELFVATYLCGRYRVFGGRDGYEQRIFWLVAVGEGAVVADVRLASDEATEKLSDKFYVDISGDIRLQEFRFVRIPLVVDVQLAEADAGRSAWIRLVGVHLKSKAVANELDLWNGSAEERQTMVRKAVINRRKMMAEAVRLRSYLDSVIDGAGVDGVVVAGDFNDGPGMDYFQSQYLTAPVADMIMGSSFYPSRQFLHGFLHLVPPGDAYTITHNDVIDDVAGRKLLLDHILLSPSVAPNAISGGIFHELFSFFGPRQEVRSRPSFEVAAEPRTLLNRVLSDHRPVWCDLDVAGLLTTSERRRGGQYVPLPARSIYIDTGNGLSTRLWVAPRSSSPSEASSERSARWVWRITHRGRGSNRARRRDRRANGRHARTSSSASSSEGSSGSGGHRRRSRKRGRRSRRQRSRQ</sequence>
<feature type="region of interest" description="Disordered" evidence="9">
    <location>
        <begin position="628"/>
        <end position="682"/>
    </location>
</feature>
<dbReference type="PANTHER" id="PTHR14738:SF29">
    <property type="entry name" value="ZINC FINGER CCCH DOMAIN-CONTAINING PROTEIN 14"/>
    <property type="match status" value="1"/>
</dbReference>
<dbReference type="eggNOG" id="ENOG502SS5B">
    <property type="taxonomic scope" value="Eukaryota"/>
</dbReference>
<keyword evidence="3 8" id="KW-0479">Metal-binding</keyword>
<keyword evidence="12" id="KW-1185">Reference proteome</keyword>
<keyword evidence="6 8" id="KW-0862">Zinc</keyword>
<comment type="subcellular location">
    <subcellularLocation>
        <location evidence="1">Nucleus</location>
    </subcellularLocation>
</comment>
<evidence type="ECO:0000256" key="2">
    <source>
        <dbReference type="ARBA" id="ARBA00008423"/>
    </source>
</evidence>
<dbReference type="GO" id="GO:0005737">
    <property type="term" value="C:cytoplasm"/>
    <property type="evidence" value="ECO:0007669"/>
    <property type="project" value="TreeGrafter"/>
</dbReference>
<dbReference type="GO" id="GO:0008270">
    <property type="term" value="F:zinc ion binding"/>
    <property type="evidence" value="ECO:0007669"/>
    <property type="project" value="UniProtKB-KW"/>
</dbReference>
<reference evidence="11 12" key="1">
    <citation type="submission" date="2010-05" db="EMBL/GenBank/DDBJ databases">
        <title>The Genome Sequence of Thecamonas trahens ATCC 50062.</title>
        <authorList>
            <consortium name="The Broad Institute Genome Sequencing Platform"/>
            <person name="Russ C."/>
            <person name="Cuomo C."/>
            <person name="Shea T."/>
            <person name="Young S.K."/>
            <person name="Zeng Q."/>
            <person name="Koehrsen M."/>
            <person name="Haas B."/>
            <person name="Borodovsky M."/>
            <person name="Guigo R."/>
            <person name="Alvarado L."/>
            <person name="Berlin A."/>
            <person name="Bochicchio J."/>
            <person name="Borenstein D."/>
            <person name="Chapman S."/>
            <person name="Chen Z."/>
            <person name="Freedman E."/>
            <person name="Gellesch M."/>
            <person name="Goldberg J."/>
            <person name="Griggs A."/>
            <person name="Gujja S."/>
            <person name="Heilman E."/>
            <person name="Heiman D."/>
            <person name="Hepburn T."/>
            <person name="Howarth C."/>
            <person name="Jen D."/>
            <person name="Larson L."/>
            <person name="Mehta T."/>
            <person name="Park D."/>
            <person name="Pearson M."/>
            <person name="Roberts A."/>
            <person name="Saif S."/>
            <person name="Shenoy N."/>
            <person name="Sisk P."/>
            <person name="Stolte C."/>
            <person name="Sykes S."/>
            <person name="Thomson T."/>
            <person name="Walk T."/>
            <person name="White J."/>
            <person name="Yandava C."/>
            <person name="Burger G."/>
            <person name="Gray M.W."/>
            <person name="Holland P.W.H."/>
            <person name="King N."/>
            <person name="Lang F.B.F."/>
            <person name="Roger A.J."/>
            <person name="Ruiz-Trillo I."/>
            <person name="Lander E."/>
            <person name="Nusbaum C."/>
        </authorList>
    </citation>
    <scope>NUCLEOTIDE SEQUENCE [LARGE SCALE GENOMIC DNA]</scope>
    <source>
        <strain evidence="11 12">ATCC 50062</strain>
    </source>
</reference>
<evidence type="ECO:0000256" key="6">
    <source>
        <dbReference type="ARBA" id="ARBA00022833"/>
    </source>
</evidence>
<dbReference type="InterPro" id="IPR040366">
    <property type="entry name" value="Nab2/ZC3H14"/>
</dbReference>
<dbReference type="PROSITE" id="PS50103">
    <property type="entry name" value="ZF_C3H1"/>
    <property type="match status" value="3"/>
</dbReference>
<keyword evidence="5 8" id="KW-0863">Zinc-finger</keyword>
<feature type="domain" description="C3H1-type" evidence="10">
    <location>
        <begin position="104"/>
        <end position="126"/>
    </location>
</feature>
<dbReference type="GeneID" id="25565477"/>
<dbReference type="STRING" id="461836.A0A0L0DD59"/>
<evidence type="ECO:0000256" key="7">
    <source>
        <dbReference type="ARBA" id="ARBA00023242"/>
    </source>
</evidence>
<evidence type="ECO:0000259" key="10">
    <source>
        <dbReference type="PROSITE" id="PS50103"/>
    </source>
</evidence>
<evidence type="ECO:0000256" key="1">
    <source>
        <dbReference type="ARBA" id="ARBA00004123"/>
    </source>
</evidence>
<feature type="zinc finger region" description="C3H1-type" evidence="8">
    <location>
        <begin position="78"/>
        <end position="103"/>
    </location>
</feature>
<evidence type="ECO:0000256" key="4">
    <source>
        <dbReference type="ARBA" id="ARBA00022737"/>
    </source>
</evidence>
<gene>
    <name evidence="11" type="ORF">AMSG_06274</name>
</gene>
<dbReference type="OrthoDB" id="5589010at2759"/>
<accession>A0A0L0DD59</accession>
<feature type="zinc finger region" description="C3H1-type" evidence="8">
    <location>
        <begin position="104"/>
        <end position="126"/>
    </location>
</feature>
<dbReference type="RefSeq" id="XP_013756988.1">
    <property type="nucleotide sequence ID" value="XM_013901534.1"/>
</dbReference>
<dbReference type="SUPFAM" id="SSF56219">
    <property type="entry name" value="DNase I-like"/>
    <property type="match status" value="1"/>
</dbReference>
<feature type="compositionally biased region" description="Basic residues" evidence="9">
    <location>
        <begin position="663"/>
        <end position="682"/>
    </location>
</feature>
<feature type="zinc finger region" description="C3H1-type" evidence="8">
    <location>
        <begin position="25"/>
        <end position="50"/>
    </location>
</feature>
<evidence type="ECO:0000256" key="9">
    <source>
        <dbReference type="SAM" id="MobiDB-lite"/>
    </source>
</evidence>
<dbReference type="InterPro" id="IPR036691">
    <property type="entry name" value="Endo/exonu/phosph_ase_sf"/>
</dbReference>
<dbReference type="InterPro" id="IPR000571">
    <property type="entry name" value="Znf_CCCH"/>
</dbReference>
<feature type="compositionally biased region" description="Gly residues" evidence="9">
    <location>
        <begin position="1"/>
        <end position="12"/>
    </location>
</feature>
<dbReference type="AlphaFoldDB" id="A0A0L0DD59"/>
<dbReference type="GO" id="GO:0008143">
    <property type="term" value="F:poly(A) binding"/>
    <property type="evidence" value="ECO:0007669"/>
    <property type="project" value="InterPro"/>
</dbReference>
<feature type="compositionally biased region" description="Low complexity" evidence="9">
    <location>
        <begin position="648"/>
        <end position="658"/>
    </location>
</feature>
<feature type="domain" description="C3H1-type" evidence="10">
    <location>
        <begin position="25"/>
        <end position="50"/>
    </location>
</feature>
<dbReference type="EMBL" id="GL349460">
    <property type="protein sequence ID" value="KNC50140.1"/>
    <property type="molecule type" value="Genomic_DNA"/>
</dbReference>
<evidence type="ECO:0000313" key="11">
    <source>
        <dbReference type="EMBL" id="KNC50140.1"/>
    </source>
</evidence>
<dbReference type="Gene3D" id="3.60.10.10">
    <property type="entry name" value="Endonuclease/exonuclease/phosphatase"/>
    <property type="match status" value="1"/>
</dbReference>
<feature type="region of interest" description="Disordered" evidence="9">
    <location>
        <begin position="1"/>
        <end position="21"/>
    </location>
</feature>
<proteinExistence type="inferred from homology"/>
<feature type="domain" description="C3H1-type" evidence="10">
    <location>
        <begin position="78"/>
        <end position="103"/>
    </location>
</feature>
<comment type="similarity">
    <text evidence="2">Belongs to the ZC3H14 family.</text>
</comment>
<dbReference type="GO" id="GO:0005634">
    <property type="term" value="C:nucleus"/>
    <property type="evidence" value="ECO:0007669"/>
    <property type="project" value="UniProtKB-SubCell"/>
</dbReference>
<feature type="compositionally biased region" description="Basic residues" evidence="9">
    <location>
        <begin position="628"/>
        <end position="647"/>
    </location>
</feature>
<dbReference type="Pfam" id="PF14608">
    <property type="entry name" value="zf-CCCH_2"/>
    <property type="match status" value="3"/>
</dbReference>
<keyword evidence="7" id="KW-0539">Nucleus</keyword>
<protein>
    <recommendedName>
        <fullName evidence="10">C3H1-type domain-containing protein</fullName>
    </recommendedName>
</protein>